<organism evidence="10 11">
    <name type="scientific">Actinopolymorpha pittospori</name>
    <dbReference type="NCBI Taxonomy" id="648752"/>
    <lineage>
        <taxon>Bacteria</taxon>
        <taxon>Bacillati</taxon>
        <taxon>Actinomycetota</taxon>
        <taxon>Actinomycetes</taxon>
        <taxon>Propionibacteriales</taxon>
        <taxon>Actinopolymorphaceae</taxon>
        <taxon>Actinopolymorpha</taxon>
    </lineage>
</organism>
<evidence type="ECO:0000256" key="8">
    <source>
        <dbReference type="SAM" id="MobiDB-lite"/>
    </source>
</evidence>
<feature type="transmembrane region" description="Helical" evidence="7">
    <location>
        <begin position="289"/>
        <end position="310"/>
    </location>
</feature>
<evidence type="ECO:0000313" key="11">
    <source>
        <dbReference type="Proteomes" id="UP000638648"/>
    </source>
</evidence>
<keyword evidence="4 7" id="KW-0812">Transmembrane</keyword>
<dbReference type="InterPro" id="IPR035906">
    <property type="entry name" value="MetI-like_sf"/>
</dbReference>
<feature type="transmembrane region" description="Helical" evidence="7">
    <location>
        <begin position="141"/>
        <end position="162"/>
    </location>
</feature>
<protein>
    <submittedName>
        <fullName evidence="10">Aldouronate transport system permease protein</fullName>
    </submittedName>
</protein>
<dbReference type="AlphaFoldDB" id="A0A927RL32"/>
<gene>
    <name evidence="10" type="ORF">HEB94_004216</name>
</gene>
<keyword evidence="6 7" id="KW-0472">Membrane</keyword>
<feature type="transmembrane region" description="Helical" evidence="7">
    <location>
        <begin position="229"/>
        <end position="247"/>
    </location>
</feature>
<reference evidence="10" key="1">
    <citation type="submission" date="2020-10" db="EMBL/GenBank/DDBJ databases">
        <title>Sequencing the genomes of 1000 actinobacteria strains.</title>
        <authorList>
            <person name="Klenk H.-P."/>
        </authorList>
    </citation>
    <scope>NUCLEOTIDE SEQUENCE</scope>
    <source>
        <strain evidence="10">DSM 45354</strain>
    </source>
</reference>
<feature type="transmembrane region" description="Helical" evidence="7">
    <location>
        <begin position="182"/>
        <end position="208"/>
    </location>
</feature>
<keyword evidence="3" id="KW-1003">Cell membrane</keyword>
<dbReference type="Pfam" id="PF00528">
    <property type="entry name" value="BPD_transp_1"/>
    <property type="match status" value="1"/>
</dbReference>
<dbReference type="CDD" id="cd06261">
    <property type="entry name" value="TM_PBP2"/>
    <property type="match status" value="1"/>
</dbReference>
<dbReference type="RefSeq" id="WP_202896454.1">
    <property type="nucleotide sequence ID" value="NZ_BAABJL010000197.1"/>
</dbReference>
<evidence type="ECO:0000256" key="1">
    <source>
        <dbReference type="ARBA" id="ARBA00004651"/>
    </source>
</evidence>
<dbReference type="PANTHER" id="PTHR43227:SF11">
    <property type="entry name" value="BLL4140 PROTEIN"/>
    <property type="match status" value="1"/>
</dbReference>
<keyword evidence="5 7" id="KW-1133">Transmembrane helix</keyword>
<dbReference type="SUPFAM" id="SSF161098">
    <property type="entry name" value="MetI-like"/>
    <property type="match status" value="1"/>
</dbReference>
<evidence type="ECO:0000256" key="6">
    <source>
        <dbReference type="ARBA" id="ARBA00023136"/>
    </source>
</evidence>
<sequence length="323" mass="36259">MVATDTRRAGAPTRTRPGPGGSWPALRRRIWRDRYLLLLISPVILYYAVFHYGPMLGAVIAFKDYSPGLGVFGSPWVGFANFVEFFNSFYFERLIRNTLLLSLYSLLWGFPVPIIFALLLNELRGKLLKRAAQTISYLPHFISVVVIAGMLVTFLAPADGIVNNLRALLGFERIDFMSNPDYFRSVYIVSGIWQEFGWGAIIYLAALAGIDPHLYDAADVDGAKRWQKVLYITLPSLVPVMVILLILNSGNLMVVGFEKVLLLYNPAVYETADVIQTYVYRRGIVSSDYSFAAAIGLFNSVINLALLLIVNRIARRVSETSLW</sequence>
<evidence type="ECO:0000256" key="5">
    <source>
        <dbReference type="ARBA" id="ARBA00022989"/>
    </source>
</evidence>
<evidence type="ECO:0000256" key="4">
    <source>
        <dbReference type="ARBA" id="ARBA00022692"/>
    </source>
</evidence>
<comment type="subcellular location">
    <subcellularLocation>
        <location evidence="1 7">Cell membrane</location>
        <topology evidence="1 7">Multi-pass membrane protein</topology>
    </subcellularLocation>
</comment>
<feature type="transmembrane region" description="Helical" evidence="7">
    <location>
        <begin position="35"/>
        <end position="62"/>
    </location>
</feature>
<evidence type="ECO:0000259" key="9">
    <source>
        <dbReference type="PROSITE" id="PS50928"/>
    </source>
</evidence>
<accession>A0A927RL32</accession>
<dbReference type="InterPro" id="IPR000515">
    <property type="entry name" value="MetI-like"/>
</dbReference>
<comment type="caution">
    <text evidence="10">The sequence shown here is derived from an EMBL/GenBank/DDBJ whole genome shotgun (WGS) entry which is preliminary data.</text>
</comment>
<comment type="similarity">
    <text evidence="7">Belongs to the binding-protein-dependent transport system permease family.</text>
</comment>
<evidence type="ECO:0000256" key="3">
    <source>
        <dbReference type="ARBA" id="ARBA00022475"/>
    </source>
</evidence>
<dbReference type="GO" id="GO:0005886">
    <property type="term" value="C:plasma membrane"/>
    <property type="evidence" value="ECO:0007669"/>
    <property type="project" value="UniProtKB-SubCell"/>
</dbReference>
<keyword evidence="2 7" id="KW-0813">Transport</keyword>
<evidence type="ECO:0000256" key="7">
    <source>
        <dbReference type="RuleBase" id="RU363032"/>
    </source>
</evidence>
<dbReference type="EMBL" id="JADBEM010000001">
    <property type="protein sequence ID" value="MBE1607368.1"/>
    <property type="molecule type" value="Genomic_DNA"/>
</dbReference>
<dbReference type="PANTHER" id="PTHR43227">
    <property type="entry name" value="BLL4140 PROTEIN"/>
    <property type="match status" value="1"/>
</dbReference>
<feature type="domain" description="ABC transmembrane type-1" evidence="9">
    <location>
        <begin position="95"/>
        <end position="310"/>
    </location>
</feature>
<proteinExistence type="inferred from homology"/>
<name>A0A927RL32_9ACTN</name>
<keyword evidence="11" id="KW-1185">Reference proteome</keyword>
<dbReference type="GO" id="GO:0055085">
    <property type="term" value="P:transmembrane transport"/>
    <property type="evidence" value="ECO:0007669"/>
    <property type="project" value="InterPro"/>
</dbReference>
<evidence type="ECO:0000313" key="10">
    <source>
        <dbReference type="EMBL" id="MBE1607368.1"/>
    </source>
</evidence>
<dbReference type="PROSITE" id="PS50928">
    <property type="entry name" value="ABC_TM1"/>
    <property type="match status" value="1"/>
</dbReference>
<feature type="region of interest" description="Disordered" evidence="8">
    <location>
        <begin position="1"/>
        <end position="22"/>
    </location>
</feature>
<dbReference type="Proteomes" id="UP000638648">
    <property type="component" value="Unassembled WGS sequence"/>
</dbReference>
<dbReference type="InterPro" id="IPR050809">
    <property type="entry name" value="UgpAE/MalFG_permease"/>
</dbReference>
<evidence type="ECO:0000256" key="2">
    <source>
        <dbReference type="ARBA" id="ARBA00022448"/>
    </source>
</evidence>
<dbReference type="Gene3D" id="1.10.3720.10">
    <property type="entry name" value="MetI-like"/>
    <property type="match status" value="1"/>
</dbReference>
<feature type="transmembrane region" description="Helical" evidence="7">
    <location>
        <begin position="99"/>
        <end position="120"/>
    </location>
</feature>